<keyword evidence="1" id="KW-0489">Methyltransferase</keyword>
<organism evidence="1 2">
    <name type="scientific">Entomophthora muscae</name>
    <dbReference type="NCBI Taxonomy" id="34485"/>
    <lineage>
        <taxon>Eukaryota</taxon>
        <taxon>Fungi</taxon>
        <taxon>Fungi incertae sedis</taxon>
        <taxon>Zoopagomycota</taxon>
        <taxon>Entomophthoromycotina</taxon>
        <taxon>Entomophthoromycetes</taxon>
        <taxon>Entomophthorales</taxon>
        <taxon>Entomophthoraceae</taxon>
        <taxon>Entomophthora</taxon>
    </lineage>
</organism>
<protein>
    <submittedName>
        <fullName evidence="1">2' O-ribose methyltransferase</fullName>
        <ecNumber evidence="1">2.1.1.16</ecNumber>
    </submittedName>
</protein>
<reference evidence="1" key="1">
    <citation type="submission" date="2022-04" db="EMBL/GenBank/DDBJ databases">
        <title>Genome of the entomopathogenic fungus Entomophthora muscae.</title>
        <authorList>
            <person name="Elya C."/>
            <person name="Lovett B.R."/>
            <person name="Lee E."/>
            <person name="Macias A.M."/>
            <person name="Hajek A.E."/>
            <person name="De Bivort B.L."/>
            <person name="Kasson M.T."/>
            <person name="De Fine Licht H.H."/>
            <person name="Stajich J.E."/>
        </authorList>
    </citation>
    <scope>NUCLEOTIDE SEQUENCE</scope>
    <source>
        <strain evidence="1">Berkeley</strain>
    </source>
</reference>
<comment type="caution">
    <text evidence="1">The sequence shown here is derived from an EMBL/GenBank/DDBJ whole genome shotgun (WGS) entry which is preliminary data.</text>
</comment>
<evidence type="ECO:0000313" key="1">
    <source>
        <dbReference type="EMBL" id="KAJ9063424.1"/>
    </source>
</evidence>
<dbReference type="EC" id="2.1.1.16" evidence="1"/>
<dbReference type="Proteomes" id="UP001165960">
    <property type="component" value="Unassembled WGS sequence"/>
</dbReference>
<dbReference type="EMBL" id="QTSX02004971">
    <property type="protein sequence ID" value="KAJ9063424.1"/>
    <property type="molecule type" value="Genomic_DNA"/>
</dbReference>
<keyword evidence="1" id="KW-0808">Transferase</keyword>
<sequence>MDFFQKSMRTLHKFSSTKLYNFQPVRLKSSKRWIQRQTNDHFVQKAASSNYRARSAFKLLEIEEKFSIFKDLKKKKSQVTKELDLPLVIDCGACPGGWSQVAVEKTAPLTKNFGSLPCDEQQSCNVISVDLLEIEPILGVSLVQGDFMTAPIQNEIIKLIGNRKAAVILSDMAPSFTGICLLNL</sequence>
<keyword evidence="2" id="KW-1185">Reference proteome</keyword>
<gene>
    <name evidence="1" type="primary">MRM2</name>
    <name evidence="1" type="ORF">DSO57_1000017</name>
</gene>
<evidence type="ECO:0000313" key="2">
    <source>
        <dbReference type="Proteomes" id="UP001165960"/>
    </source>
</evidence>
<proteinExistence type="predicted"/>
<name>A0ACC2SLZ1_9FUNG</name>
<accession>A0ACC2SLZ1</accession>